<keyword evidence="2" id="KW-1185">Reference proteome</keyword>
<organism evidence="1 2">
    <name type="scientific">Violaceomyces palustris</name>
    <dbReference type="NCBI Taxonomy" id="1673888"/>
    <lineage>
        <taxon>Eukaryota</taxon>
        <taxon>Fungi</taxon>
        <taxon>Dikarya</taxon>
        <taxon>Basidiomycota</taxon>
        <taxon>Ustilaginomycotina</taxon>
        <taxon>Ustilaginomycetes</taxon>
        <taxon>Violaceomycetales</taxon>
        <taxon>Violaceomycetaceae</taxon>
        <taxon>Violaceomyces</taxon>
    </lineage>
</organism>
<proteinExistence type="predicted"/>
<reference evidence="1 2" key="1">
    <citation type="journal article" date="2018" name="Mol. Biol. Evol.">
        <title>Broad Genomic Sampling Reveals a Smut Pathogenic Ancestry of the Fungal Clade Ustilaginomycotina.</title>
        <authorList>
            <person name="Kijpornyongpan T."/>
            <person name="Mondo S.J."/>
            <person name="Barry K."/>
            <person name="Sandor L."/>
            <person name="Lee J."/>
            <person name="Lipzen A."/>
            <person name="Pangilinan J."/>
            <person name="LaButti K."/>
            <person name="Hainaut M."/>
            <person name="Henrissat B."/>
            <person name="Grigoriev I.V."/>
            <person name="Spatafora J.W."/>
            <person name="Aime M.C."/>
        </authorList>
    </citation>
    <scope>NUCLEOTIDE SEQUENCE [LARGE SCALE GENOMIC DNA]</scope>
    <source>
        <strain evidence="1 2">SA 807</strain>
    </source>
</reference>
<protein>
    <submittedName>
        <fullName evidence="1">Subtilisin-like protein</fullName>
    </submittedName>
</protein>
<accession>A0ACD0P3F9</accession>
<dbReference type="EMBL" id="KZ819765">
    <property type="protein sequence ID" value="PWN52630.1"/>
    <property type="molecule type" value="Genomic_DNA"/>
</dbReference>
<dbReference type="Proteomes" id="UP000245626">
    <property type="component" value="Unassembled WGS sequence"/>
</dbReference>
<name>A0ACD0P3F9_9BASI</name>
<evidence type="ECO:0000313" key="1">
    <source>
        <dbReference type="EMBL" id="PWN52630.1"/>
    </source>
</evidence>
<gene>
    <name evidence="1" type="ORF">IE53DRAFT_326272</name>
</gene>
<evidence type="ECO:0000313" key="2">
    <source>
        <dbReference type="Proteomes" id="UP000245626"/>
    </source>
</evidence>
<sequence>MKLSLLLASPLALLALVGAAGVEAAKPSGISAGPLPINGVARKAAMDGSPENTQANGGQGFKSKKSGQAYVPRSYIVEFDESKSSSAAQKRKEPHAAFHEHMSKRAKSSYHTRYEFNDPRIFLGMSVTLDDDEDFHALFDGPDVKAVHKNVLHSTPAFDPVVVSEGFVRNSVGTTKVAGQKSKRAPASSWTPSGAEAGVKDVFTPHVMTGVDKLHAEGYFGKGQTVGIIDTGIDYTHPALGGKPGGKPCFGKGCKVSGGYDLVGDAYTGYNNPIPDSDPFADCPGSGHGTHVAGTVAANDTFLGFTGVAPHANIKSYRVFGCGVSSASDDVIIAALEKGFFDGVDILSLSLGGPGGWQEAASASVASRIAQLGTPVVMANGNDGSFGTFYASSPGSGFPGTAVGSVQNLELTGYRANVVPSTYEKQYVTYLVGQVFQFNGSSTLEVYATSTDPEVKDDACQPLPDSTPDLSNKVVVVGRGTCPFQTKFANVAAKGAKYVLVYNTPAPAAITYVSSNVPGQQAASLTREDGQFLVRHFAAGDKISLDFSNQLAYTQADTATGGLMSDFSTYGPSYELQLAPQVSAPGGNILSTWPVALGSYTVISGTSMATPFVSGSYAVYRAAHGGKTSPNTLRTIFGSTGSPIKQSKSASSLLETVTKQGGGLINVYDAFYSDVSYSPSAVLLNDTEHFKATQEITVRNHGKKSRTYKILHEPAGTAQSLQDDSQVLFNTYPVPLTPNYATPALSKSVLVVPPGGSAKFSVSFVPPAGLNGKKLPLYSGYLHLSPVLKSSGKSDKFSSLRIPYLGVNGALSKQQVLDDTDELFGFNLPALLTPDQKTVITDDEHTYSLADNNTQPAIIYRLAFGTPFYQIDLVHANTTFKPTIPIVDSNGTYVSPGRRDTTMVKRSKREETLSSQVTPSHHKGGKGKGHGKVPPSHASKPKDGFSDVKTVGTVYRESWLGRNSQTGLAADYSYLTQVVGDTVVLPGNGQLEVPEGKYRLLLRAQKVFTKGDKESDYESYLTHVFTVKK</sequence>